<feature type="compositionally biased region" description="Polar residues" evidence="1">
    <location>
        <begin position="605"/>
        <end position="614"/>
    </location>
</feature>
<dbReference type="PANTHER" id="PTHR34700:SF4">
    <property type="entry name" value="PHAGE-LIKE ELEMENT PBSX PROTEIN XKDP"/>
    <property type="match status" value="1"/>
</dbReference>
<dbReference type="InterPro" id="IPR018392">
    <property type="entry name" value="LysM"/>
</dbReference>
<dbReference type="InterPro" id="IPR013783">
    <property type="entry name" value="Ig-like_fold"/>
</dbReference>
<dbReference type="CDD" id="cd00118">
    <property type="entry name" value="LysM"/>
    <property type="match status" value="1"/>
</dbReference>
<dbReference type="Gene3D" id="2.60.40.10">
    <property type="entry name" value="Immunoglobulins"/>
    <property type="match status" value="2"/>
</dbReference>
<dbReference type="AlphaFoldDB" id="A0A7W8XMA5"/>
<dbReference type="PANTHER" id="PTHR34700">
    <property type="entry name" value="POTASSIUM BINDING PROTEIN KBP"/>
    <property type="match status" value="1"/>
</dbReference>
<dbReference type="EMBL" id="JACHBI010000001">
    <property type="protein sequence ID" value="MBB5572005.1"/>
    <property type="molecule type" value="Genomic_DNA"/>
</dbReference>
<keyword evidence="4" id="KW-1185">Reference proteome</keyword>
<protein>
    <submittedName>
        <fullName evidence="3">Nucleoid-associated protein YgaU</fullName>
    </submittedName>
</protein>
<evidence type="ECO:0000313" key="3">
    <source>
        <dbReference type="EMBL" id="MBB5572005.1"/>
    </source>
</evidence>
<comment type="caution">
    <text evidence="3">The sequence shown here is derived from an EMBL/GenBank/DDBJ whole genome shotgun (WGS) entry which is preliminary data.</text>
</comment>
<feature type="compositionally biased region" description="Low complexity" evidence="1">
    <location>
        <begin position="317"/>
        <end position="338"/>
    </location>
</feature>
<proteinExistence type="predicted"/>
<accession>A0A7W8XMA5</accession>
<evidence type="ECO:0000256" key="1">
    <source>
        <dbReference type="SAM" id="MobiDB-lite"/>
    </source>
</evidence>
<dbReference type="RefSeq" id="WP_107107595.1">
    <property type="nucleotide sequence ID" value="NZ_JACHBI010000001.1"/>
</dbReference>
<dbReference type="Gene3D" id="3.10.350.10">
    <property type="entry name" value="LysM domain"/>
    <property type="match status" value="1"/>
</dbReference>
<dbReference type="InterPro" id="IPR052196">
    <property type="entry name" value="Bact_Kbp"/>
</dbReference>
<feature type="region of interest" description="Disordered" evidence="1">
    <location>
        <begin position="585"/>
        <end position="614"/>
    </location>
</feature>
<feature type="domain" description="LysM" evidence="2">
    <location>
        <begin position="617"/>
        <end position="666"/>
    </location>
</feature>
<dbReference type="InterPro" id="IPR036779">
    <property type="entry name" value="LysM_dom_sf"/>
</dbReference>
<gene>
    <name evidence="3" type="ORF">GGD50_000581</name>
</gene>
<organism evidence="3 4">
    <name type="scientific">Rhizobium paranaense</name>
    <dbReference type="NCBI Taxonomy" id="1650438"/>
    <lineage>
        <taxon>Bacteria</taxon>
        <taxon>Pseudomonadati</taxon>
        <taxon>Pseudomonadota</taxon>
        <taxon>Alphaproteobacteria</taxon>
        <taxon>Hyphomicrobiales</taxon>
        <taxon>Rhizobiaceae</taxon>
        <taxon>Rhizobium/Agrobacterium group</taxon>
        <taxon>Rhizobium</taxon>
    </lineage>
</organism>
<name>A0A7W8XMA5_9HYPH</name>
<dbReference type="PROSITE" id="PS51782">
    <property type="entry name" value="LYSM"/>
    <property type="match status" value="1"/>
</dbReference>
<dbReference type="Proteomes" id="UP000549882">
    <property type="component" value="Unassembled WGS sequence"/>
</dbReference>
<sequence length="687" mass="69980">MMKNRAGLLALLVLVVATILMVFFVMPRINGDKKSIGDAINQASDAVKNTITENGQKADDAAKKAGEATQGAAATATNAADVTKKLTDLGTTAVASLSDLKALFKDGKGPTEDVFTSAKTKVITALQAIVGFAAPQGTDAATTAVVDKAHDGAGKALAIIQSLPENIADATAAIDKARAALTGQSAPQTQAAGPVTPSFDVLRVEPDGSTVIAGSAEPNSKLEIVDGDKVVTTTEVGPSGDFAAVLDNPLPPGDHELVLRATGKDGKAVTSEEVATVSVPKDDKSQLLAMVSKPGTASRIITAPSAKQGRVASDEQTPAANTPANGTGGATATDGTGAKPQDNTAVASANTASDAGTAPATTTGSQPEVMVNAVEIENNHIFVAGTTKPNVKVRAYADDKLIGEIVAGADGHFVVDGTMPLTVGDHKIRVDVLDGAGKVTVRTSVNFTRPEGNQVTVAAQTPAAAGGSGNASAPTMVPLDEGELGKLRENTAKAFALLKDLFANGKQPSAEQLAAARSGTEIALKSLSEFRPAIDASPALKQAAADAASAAGRALAALQALPKDSKSVGDGLPNLEQMIAAVTKPQNATPAPASAEASSSGSGPKTLQQAPLSQDTNAVIIRRGDTLWQISRRTYGAGVRYTTIYLANEDKINNPDRILPGQVFGLPKDALPNAEELHRKRLSGSHL</sequence>
<dbReference type="Pfam" id="PF01476">
    <property type="entry name" value="LysM"/>
    <property type="match status" value="1"/>
</dbReference>
<evidence type="ECO:0000259" key="2">
    <source>
        <dbReference type="PROSITE" id="PS51782"/>
    </source>
</evidence>
<reference evidence="3 4" key="1">
    <citation type="submission" date="2020-08" db="EMBL/GenBank/DDBJ databases">
        <title>Genomic Encyclopedia of Type Strains, Phase IV (KMG-V): Genome sequencing to study the core and pangenomes of soil and plant-associated prokaryotes.</title>
        <authorList>
            <person name="Whitman W."/>
        </authorList>
    </citation>
    <scope>NUCLEOTIDE SEQUENCE [LARGE SCALE GENOMIC DNA]</scope>
    <source>
        <strain evidence="3 4">SEMIA 4064</strain>
    </source>
</reference>
<evidence type="ECO:0000313" key="4">
    <source>
        <dbReference type="Proteomes" id="UP000549882"/>
    </source>
</evidence>
<feature type="region of interest" description="Disordered" evidence="1">
    <location>
        <begin position="299"/>
        <end position="364"/>
    </location>
</feature>
<feature type="compositionally biased region" description="Polar residues" evidence="1">
    <location>
        <begin position="341"/>
        <end position="364"/>
    </location>
</feature>
<feature type="compositionally biased region" description="Low complexity" evidence="1">
    <location>
        <begin position="588"/>
        <end position="604"/>
    </location>
</feature>